<keyword evidence="3" id="KW-1185">Reference proteome</keyword>
<organism evidence="2 3">
    <name type="scientific">Candidula unifasciata</name>
    <dbReference type="NCBI Taxonomy" id="100452"/>
    <lineage>
        <taxon>Eukaryota</taxon>
        <taxon>Metazoa</taxon>
        <taxon>Spiralia</taxon>
        <taxon>Lophotrochozoa</taxon>
        <taxon>Mollusca</taxon>
        <taxon>Gastropoda</taxon>
        <taxon>Heterobranchia</taxon>
        <taxon>Euthyneura</taxon>
        <taxon>Panpulmonata</taxon>
        <taxon>Eupulmonata</taxon>
        <taxon>Stylommatophora</taxon>
        <taxon>Helicina</taxon>
        <taxon>Helicoidea</taxon>
        <taxon>Geomitridae</taxon>
        <taxon>Candidula</taxon>
    </lineage>
</organism>
<gene>
    <name evidence="2" type="ORF">CUNI_LOCUS70</name>
</gene>
<keyword evidence="1" id="KW-0472">Membrane</keyword>
<feature type="transmembrane region" description="Helical" evidence="1">
    <location>
        <begin position="75"/>
        <end position="95"/>
    </location>
</feature>
<sequence>MQSQATNTDRELRQPRDHRRGADDGYWMQKIWESPVVAGFLIIVQDVYIYLVSTDLLWQSVSQVKRNLAQSPCSTLLYMFLVLFGFLPFLCFFLFVCGTFILWLVCFIFCQAVAVVFAGALFGGMFFFIIVACCLMATALGLTVHMLSFLGQVYRVLAFNAPEAVAFLRQQLARLGIHLRLPEDDQT</sequence>
<dbReference type="AlphaFoldDB" id="A0A8S3YGW8"/>
<dbReference type="EMBL" id="CAJHNH020000002">
    <property type="protein sequence ID" value="CAG5114512.1"/>
    <property type="molecule type" value="Genomic_DNA"/>
</dbReference>
<accession>A0A8S3YGW8</accession>
<keyword evidence="1" id="KW-1133">Transmembrane helix</keyword>
<evidence type="ECO:0000313" key="3">
    <source>
        <dbReference type="Proteomes" id="UP000678393"/>
    </source>
</evidence>
<feature type="transmembrane region" description="Helical" evidence="1">
    <location>
        <begin position="101"/>
        <end position="122"/>
    </location>
</feature>
<keyword evidence="1" id="KW-0812">Transmembrane</keyword>
<feature type="transmembrane region" description="Helical" evidence="1">
    <location>
        <begin position="36"/>
        <end position="54"/>
    </location>
</feature>
<reference evidence="2" key="1">
    <citation type="submission" date="2021-04" db="EMBL/GenBank/DDBJ databases">
        <authorList>
            <consortium name="Molecular Ecology Group"/>
        </authorList>
    </citation>
    <scope>NUCLEOTIDE SEQUENCE</scope>
</reference>
<evidence type="ECO:0000313" key="2">
    <source>
        <dbReference type="EMBL" id="CAG5114512.1"/>
    </source>
</evidence>
<protein>
    <submittedName>
        <fullName evidence="2">Uncharacterized protein</fullName>
    </submittedName>
</protein>
<evidence type="ECO:0000256" key="1">
    <source>
        <dbReference type="SAM" id="Phobius"/>
    </source>
</evidence>
<feature type="transmembrane region" description="Helical" evidence="1">
    <location>
        <begin position="127"/>
        <end position="150"/>
    </location>
</feature>
<dbReference type="Proteomes" id="UP000678393">
    <property type="component" value="Unassembled WGS sequence"/>
</dbReference>
<comment type="caution">
    <text evidence="2">The sequence shown here is derived from an EMBL/GenBank/DDBJ whole genome shotgun (WGS) entry which is preliminary data.</text>
</comment>
<proteinExistence type="predicted"/>
<name>A0A8S3YGW8_9EUPU</name>